<proteinExistence type="predicted"/>
<reference evidence="1 2" key="1">
    <citation type="journal article" date="2015" name="Genome Announc.">
        <title>Expanding the biotechnology potential of lactobacilli through comparative genomics of 213 strains and associated genera.</title>
        <authorList>
            <person name="Sun Z."/>
            <person name="Harris H.M."/>
            <person name="McCann A."/>
            <person name="Guo C."/>
            <person name="Argimon S."/>
            <person name="Zhang W."/>
            <person name="Yang X."/>
            <person name="Jeffery I.B."/>
            <person name="Cooney J.C."/>
            <person name="Kagawa T.F."/>
            <person name="Liu W."/>
            <person name="Song Y."/>
            <person name="Salvetti E."/>
            <person name="Wrobel A."/>
            <person name="Rasinkangas P."/>
            <person name="Parkhill J."/>
            <person name="Rea M.C."/>
            <person name="O'Sullivan O."/>
            <person name="Ritari J."/>
            <person name="Douillard F.P."/>
            <person name="Paul Ross R."/>
            <person name="Yang R."/>
            <person name="Briner A.E."/>
            <person name="Felis G.E."/>
            <person name="de Vos W.M."/>
            <person name="Barrangou R."/>
            <person name="Klaenhammer T.R."/>
            <person name="Caufield P.W."/>
            <person name="Cui Y."/>
            <person name="Zhang H."/>
            <person name="O'Toole P.W."/>
        </authorList>
    </citation>
    <scope>NUCLEOTIDE SEQUENCE [LARGE SCALE GENOMIC DNA]</scope>
    <source>
        <strain evidence="1 2">DSM 4864</strain>
    </source>
</reference>
<comment type="caution">
    <text evidence="1">The sequence shown here is derived from an EMBL/GenBank/DDBJ whole genome shotgun (WGS) entry which is preliminary data.</text>
</comment>
<dbReference type="PATRIC" id="fig|1423779.3.peg.1774"/>
<evidence type="ECO:0000313" key="1">
    <source>
        <dbReference type="EMBL" id="KRM16034.1"/>
    </source>
</evidence>
<name>A0A0R1WDN9_9LACO</name>
<protein>
    <submittedName>
        <fullName evidence="1">Uncharacterized protein</fullName>
    </submittedName>
</protein>
<evidence type="ECO:0000313" key="2">
    <source>
        <dbReference type="Proteomes" id="UP000050973"/>
    </source>
</evidence>
<gene>
    <name evidence="1" type="ORF">FC49_GL001715</name>
</gene>
<accession>A0A0R1WDN9</accession>
<dbReference type="EMBL" id="AZGE01000006">
    <property type="protein sequence ID" value="KRM16034.1"/>
    <property type="molecule type" value="Genomic_DNA"/>
</dbReference>
<sequence>MSYLLKTALRITDKDAGFNNFTNKIDDLNYIVRLKLKKAGHWLSLFITLLY</sequence>
<dbReference type="Proteomes" id="UP000050973">
    <property type="component" value="Unassembled WGS sequence"/>
</dbReference>
<dbReference type="AlphaFoldDB" id="A0A0R1WDN9"/>
<organism evidence="1 2">
    <name type="scientific">Limosilactobacillus oris DSM 4864</name>
    <dbReference type="NCBI Taxonomy" id="1423779"/>
    <lineage>
        <taxon>Bacteria</taxon>
        <taxon>Bacillati</taxon>
        <taxon>Bacillota</taxon>
        <taxon>Bacilli</taxon>
        <taxon>Lactobacillales</taxon>
        <taxon>Lactobacillaceae</taxon>
        <taxon>Limosilactobacillus</taxon>
    </lineage>
</organism>